<evidence type="ECO:0008006" key="2">
    <source>
        <dbReference type="Google" id="ProtNLM"/>
    </source>
</evidence>
<organism evidence="1">
    <name type="scientific">uncultured spirochete</name>
    <dbReference type="NCBI Taxonomy" id="156406"/>
    <lineage>
        <taxon>Bacteria</taxon>
        <taxon>Pseudomonadati</taxon>
        <taxon>Spirochaetota</taxon>
        <taxon>Spirochaetia</taxon>
        <taxon>Spirochaetales</taxon>
        <taxon>environmental samples</taxon>
    </lineage>
</organism>
<dbReference type="SUPFAM" id="SSF143631">
    <property type="entry name" value="ApbE-like"/>
    <property type="match status" value="1"/>
</dbReference>
<protein>
    <recommendedName>
        <fullName evidence="2">ApbE family lipoprotein</fullName>
    </recommendedName>
</protein>
<dbReference type="InterPro" id="IPR003374">
    <property type="entry name" value="ApbE-like_sf"/>
</dbReference>
<dbReference type="Gene3D" id="3.10.520.10">
    <property type="entry name" value="ApbE-like domains"/>
    <property type="match status" value="1"/>
</dbReference>
<sequence length="266" mass="27954">MSKGAGRPHRGAPVRERFYRDTMGKRFRSWTIQYKESDLWIGVSPESWSPGMEGTAIAALMDARKQIEGYGRSRKSAANFFETLAPMDDDLSAPPVVRAMLQAGLKAGVGPMAAVAGAIAEHVGRALISAFGCKEIIVENGGDLWLAFSSPLEIAVFAGNSPLSGVLGIEIQPELSPCGLCTSSGTVGPSLSFGYADAAVILCRDAATADAWATAAGNMVQTADDIEPALASLRKASEVLGALIVVGDRMGMQGCFRLKPLPKGHN</sequence>
<name>A0A3P3XKA8_9SPIR</name>
<evidence type="ECO:0000313" key="1">
    <source>
        <dbReference type="EMBL" id="SLM13442.1"/>
    </source>
</evidence>
<reference evidence="1" key="1">
    <citation type="submission" date="2017-02" db="EMBL/GenBank/DDBJ databases">
        <authorList>
            <person name="Regsiter A."/>
            <person name="William W."/>
        </authorList>
    </citation>
    <scope>NUCLEOTIDE SEQUENCE</scope>
    <source>
        <strain evidence="1">Bib</strain>
    </source>
</reference>
<gene>
    <name evidence="1" type="ORF">SPIROBIBN47_290066</name>
</gene>
<dbReference type="AlphaFoldDB" id="A0A3P3XKA8"/>
<dbReference type="EMBL" id="FWDM01000022">
    <property type="protein sequence ID" value="SLM13442.1"/>
    <property type="molecule type" value="Genomic_DNA"/>
</dbReference>
<proteinExistence type="predicted"/>
<accession>A0A3P3XKA8</accession>